<name>A0A164R5U7_9CRUS</name>
<evidence type="ECO:0000256" key="6">
    <source>
        <dbReference type="ARBA" id="ARBA00023136"/>
    </source>
</evidence>
<protein>
    <submittedName>
        <fullName evidence="10">Putative ABC protein, subfamily ABCG</fullName>
    </submittedName>
</protein>
<dbReference type="GO" id="GO:0005524">
    <property type="term" value="F:ATP binding"/>
    <property type="evidence" value="ECO:0007669"/>
    <property type="project" value="InterPro"/>
</dbReference>
<evidence type="ECO:0000256" key="1">
    <source>
        <dbReference type="ARBA" id="ARBA00004141"/>
    </source>
</evidence>
<dbReference type="InterPro" id="IPR027417">
    <property type="entry name" value="P-loop_NTPase"/>
</dbReference>
<feature type="domain" description="ABC transporter" evidence="8">
    <location>
        <begin position="62"/>
        <end position="158"/>
    </location>
</feature>
<comment type="similarity">
    <text evidence="2">Belongs to the ABC transporter superfamily. ABCG family. Eye pigment precursor importer (TC 3.A.1.204) subfamily.</text>
</comment>
<feature type="domain" description="ABC-2 type transporter transmembrane" evidence="9">
    <location>
        <begin position="328"/>
        <end position="420"/>
    </location>
</feature>
<dbReference type="PANTHER" id="PTHR48041:SF78">
    <property type="entry name" value="ABC TRANSPORTER EXPRESSED IN TRACHEA, ISOFORM A"/>
    <property type="match status" value="1"/>
</dbReference>
<evidence type="ECO:0000313" key="10">
    <source>
        <dbReference type="EMBL" id="KZS08352.1"/>
    </source>
</evidence>
<dbReference type="PANTHER" id="PTHR48041">
    <property type="entry name" value="ABC TRANSPORTER G FAMILY MEMBER 28"/>
    <property type="match status" value="1"/>
</dbReference>
<dbReference type="AlphaFoldDB" id="A0A164R5U7"/>
<evidence type="ECO:0000256" key="7">
    <source>
        <dbReference type="SAM" id="Phobius"/>
    </source>
</evidence>
<evidence type="ECO:0000256" key="5">
    <source>
        <dbReference type="ARBA" id="ARBA00022989"/>
    </source>
</evidence>
<accession>A0A164R5U7</accession>
<keyword evidence="11" id="KW-1185">Reference proteome</keyword>
<keyword evidence="6 7" id="KW-0472">Membrane</keyword>
<dbReference type="STRING" id="35525.A0A164R5U7"/>
<dbReference type="Proteomes" id="UP000076858">
    <property type="component" value="Unassembled WGS sequence"/>
</dbReference>
<dbReference type="SUPFAM" id="SSF52540">
    <property type="entry name" value="P-loop containing nucleoside triphosphate hydrolases"/>
    <property type="match status" value="1"/>
</dbReference>
<dbReference type="Pfam" id="PF01061">
    <property type="entry name" value="ABC2_membrane"/>
    <property type="match status" value="1"/>
</dbReference>
<evidence type="ECO:0000259" key="8">
    <source>
        <dbReference type="Pfam" id="PF00005"/>
    </source>
</evidence>
<gene>
    <name evidence="10" type="ORF">APZ42_027641</name>
</gene>
<feature type="transmembrane region" description="Helical" evidence="7">
    <location>
        <begin position="350"/>
        <end position="368"/>
    </location>
</feature>
<dbReference type="InterPro" id="IPR003439">
    <property type="entry name" value="ABC_transporter-like_ATP-bd"/>
</dbReference>
<dbReference type="GO" id="GO:0140359">
    <property type="term" value="F:ABC-type transporter activity"/>
    <property type="evidence" value="ECO:0007669"/>
    <property type="project" value="InterPro"/>
</dbReference>
<dbReference type="GO" id="GO:0016887">
    <property type="term" value="F:ATP hydrolysis activity"/>
    <property type="evidence" value="ECO:0007669"/>
    <property type="project" value="InterPro"/>
</dbReference>
<keyword evidence="5 7" id="KW-1133">Transmembrane helix</keyword>
<dbReference type="EMBL" id="LRGB01002227">
    <property type="protein sequence ID" value="KZS08352.1"/>
    <property type="molecule type" value="Genomic_DNA"/>
</dbReference>
<evidence type="ECO:0000259" key="9">
    <source>
        <dbReference type="Pfam" id="PF01061"/>
    </source>
</evidence>
<dbReference type="InterPro" id="IPR050352">
    <property type="entry name" value="ABCG_transporters"/>
</dbReference>
<feature type="transmembrane region" description="Helical" evidence="7">
    <location>
        <begin position="438"/>
        <end position="460"/>
    </location>
</feature>
<dbReference type="Pfam" id="PF00005">
    <property type="entry name" value="ABC_tran"/>
    <property type="match status" value="1"/>
</dbReference>
<evidence type="ECO:0000256" key="4">
    <source>
        <dbReference type="ARBA" id="ARBA00022692"/>
    </source>
</evidence>
<evidence type="ECO:0000313" key="11">
    <source>
        <dbReference type="Proteomes" id="UP000076858"/>
    </source>
</evidence>
<organism evidence="10 11">
    <name type="scientific">Daphnia magna</name>
    <dbReference type="NCBI Taxonomy" id="35525"/>
    <lineage>
        <taxon>Eukaryota</taxon>
        <taxon>Metazoa</taxon>
        <taxon>Ecdysozoa</taxon>
        <taxon>Arthropoda</taxon>
        <taxon>Crustacea</taxon>
        <taxon>Branchiopoda</taxon>
        <taxon>Diplostraca</taxon>
        <taxon>Cladocera</taxon>
        <taxon>Anomopoda</taxon>
        <taxon>Daphniidae</taxon>
        <taxon>Daphnia</taxon>
    </lineage>
</organism>
<proteinExistence type="inferred from homology"/>
<sequence length="468" mass="52622">MDAHIEMAGSDFIPTIKNPAGMGKCQKNVARDERHVQVWPFDRHFRAVWSGQIFTLAGLKTSGVEGQIQVNGVDRKLKTFRKHSAFITQEDHLLSNLAVDEYMMAAATIELDYQVISENKKSKVELVMKTLGLTQIGSLSVGECKRLSIGLELLTTTQISSVSMNPPVDSSSSLQCVALLRDIARSGRMVVATIHQPSSRLLDYFDHLYIVAGGMCIYQGPIASLVPYLQTANLQCPSYHRNPADFGNVTRTNTDEVMDVACGEYGDLLPVLVSTVENGRLVFQEISGSTLAIPSPALKSRTDDATDTVTGNISKEKEIKTYPASFHTQVAVLLERTWRSMCRDKMLTQVRFVTHFVLGLLVGTMYWLEGDDAASVLYNTSMRFFDLRVILFASTMPTVVTFPMKRNVLLREHLYNCYCPDRYPYKFLEQFNMAESSYYWSLLDMLVFFLAVRATAYFALSFKLESMR</sequence>
<reference evidence="10 11" key="1">
    <citation type="submission" date="2016-03" db="EMBL/GenBank/DDBJ databases">
        <title>EvidentialGene: Evidence-directed Construction of Genes on Genomes.</title>
        <authorList>
            <person name="Gilbert D.G."/>
            <person name="Choi J.-H."/>
            <person name="Mockaitis K."/>
            <person name="Colbourne J."/>
            <person name="Pfrender M."/>
        </authorList>
    </citation>
    <scope>NUCLEOTIDE SEQUENCE [LARGE SCALE GENOMIC DNA]</scope>
    <source>
        <strain evidence="10 11">Xinb3</strain>
        <tissue evidence="10">Complete organism</tissue>
    </source>
</reference>
<dbReference type="GO" id="GO:0005886">
    <property type="term" value="C:plasma membrane"/>
    <property type="evidence" value="ECO:0007669"/>
    <property type="project" value="TreeGrafter"/>
</dbReference>
<dbReference type="Gene3D" id="3.40.50.300">
    <property type="entry name" value="P-loop containing nucleotide triphosphate hydrolases"/>
    <property type="match status" value="1"/>
</dbReference>
<evidence type="ECO:0000256" key="3">
    <source>
        <dbReference type="ARBA" id="ARBA00022448"/>
    </source>
</evidence>
<comment type="caution">
    <text evidence="10">The sequence shown here is derived from an EMBL/GenBank/DDBJ whole genome shotgun (WGS) entry which is preliminary data.</text>
</comment>
<evidence type="ECO:0000256" key="2">
    <source>
        <dbReference type="ARBA" id="ARBA00005814"/>
    </source>
</evidence>
<keyword evidence="4 7" id="KW-0812">Transmembrane</keyword>
<comment type="subcellular location">
    <subcellularLocation>
        <location evidence="1">Membrane</location>
        <topology evidence="1">Multi-pass membrane protein</topology>
    </subcellularLocation>
</comment>
<dbReference type="InterPro" id="IPR013525">
    <property type="entry name" value="ABC2_TM"/>
</dbReference>
<keyword evidence="3" id="KW-0813">Transport</keyword>